<proteinExistence type="predicted"/>
<dbReference type="Gene3D" id="2.130.10.10">
    <property type="entry name" value="YVTN repeat-like/Quinoprotein amine dehydrogenase"/>
    <property type="match status" value="1"/>
</dbReference>
<dbReference type="SUPFAM" id="SSF50998">
    <property type="entry name" value="Quinoprotein alcohol dehydrogenase-like"/>
    <property type="match status" value="1"/>
</dbReference>
<evidence type="ECO:0000313" key="2">
    <source>
        <dbReference type="EMBL" id="SHL15498.1"/>
    </source>
</evidence>
<dbReference type="InterPro" id="IPR015943">
    <property type="entry name" value="WD40/YVTN_repeat-like_dom_sf"/>
</dbReference>
<dbReference type="AlphaFoldDB" id="A0A1M6YB73"/>
<dbReference type="InterPro" id="IPR011047">
    <property type="entry name" value="Quinoprotein_ADH-like_sf"/>
</dbReference>
<protein>
    <submittedName>
        <fullName evidence="2">PQQ-like domain-containing protein</fullName>
    </submittedName>
</protein>
<feature type="domain" description="Pyrrolo-quinoline quinone repeat" evidence="1">
    <location>
        <begin position="135"/>
        <end position="239"/>
    </location>
</feature>
<dbReference type="Pfam" id="PF13360">
    <property type="entry name" value="PQQ_2"/>
    <property type="match status" value="1"/>
</dbReference>
<dbReference type="EMBL" id="FRBL01000002">
    <property type="protein sequence ID" value="SHL15498.1"/>
    <property type="molecule type" value="Genomic_DNA"/>
</dbReference>
<evidence type="ECO:0000259" key="1">
    <source>
        <dbReference type="Pfam" id="PF13360"/>
    </source>
</evidence>
<organism evidence="2 3">
    <name type="scientific">Chitinophaga jiangningensis</name>
    <dbReference type="NCBI Taxonomy" id="1419482"/>
    <lineage>
        <taxon>Bacteria</taxon>
        <taxon>Pseudomonadati</taxon>
        <taxon>Bacteroidota</taxon>
        <taxon>Chitinophagia</taxon>
        <taxon>Chitinophagales</taxon>
        <taxon>Chitinophagaceae</taxon>
        <taxon>Chitinophaga</taxon>
    </lineage>
</organism>
<dbReference type="STRING" id="1419482.SAMN05444266_102237"/>
<accession>A0A1M6YB73</accession>
<dbReference type="Proteomes" id="UP000184420">
    <property type="component" value="Unassembled WGS sequence"/>
</dbReference>
<gene>
    <name evidence="2" type="ORF">SAMN05444266_102237</name>
</gene>
<keyword evidence="3" id="KW-1185">Reference proteome</keyword>
<dbReference type="InterPro" id="IPR002372">
    <property type="entry name" value="PQQ_rpt_dom"/>
</dbReference>
<name>A0A1M6YB73_9BACT</name>
<sequence>MKLIHTINHTDAFILAEQHVIVTTPGHLTGCAYTNLATAWDIPVAPGEFYQLSFDRIIVQKDGLLSYYDSATGELLHRVQLTKKLFAFAGPSHVFQEDGIAGDTINLQLLDISTGAITGEISIPADYQWYVSHPEVVIVSDEKHVLMAIEIASCKVLWEQRVAILVENEVLGTTIPPSVHGHHLFCYTKSRKALKVDVYSGRLEWSFYNELVQSTVPAVYNDTTYFAGNSHILAINASGEIFQEIKYDSYVKEPFYNRTYLAITDTAILLGNPETREILHFNSETGNIVRFYVIGTAGWSLLGYLFAVKEDQLFTVLKNNDGDRQLEIYSLKPDDVS</sequence>
<reference evidence="2 3" key="1">
    <citation type="submission" date="2016-11" db="EMBL/GenBank/DDBJ databases">
        <authorList>
            <person name="Jaros S."/>
            <person name="Januszkiewicz K."/>
            <person name="Wedrychowicz H."/>
        </authorList>
    </citation>
    <scope>NUCLEOTIDE SEQUENCE [LARGE SCALE GENOMIC DNA]</scope>
    <source>
        <strain evidence="2 3">DSM 27406</strain>
    </source>
</reference>
<evidence type="ECO:0000313" key="3">
    <source>
        <dbReference type="Proteomes" id="UP000184420"/>
    </source>
</evidence>
<dbReference type="RefSeq" id="WP_073078916.1">
    <property type="nucleotide sequence ID" value="NZ_FRBL01000002.1"/>
</dbReference>